<dbReference type="InterPro" id="IPR002104">
    <property type="entry name" value="Integrase_catalytic"/>
</dbReference>
<name>A0A923RTM0_9FIRM</name>
<dbReference type="PROSITE" id="PS51898">
    <property type="entry name" value="TYR_RECOMBINASE"/>
    <property type="match status" value="1"/>
</dbReference>
<protein>
    <submittedName>
        <fullName evidence="7">Site-specific integrase</fullName>
    </submittedName>
</protein>
<dbReference type="InterPro" id="IPR004191">
    <property type="entry name" value="Integrase_Tn916-type_DNA-bd_N"/>
</dbReference>
<dbReference type="SUPFAM" id="SSF54171">
    <property type="entry name" value="DNA-binding domain"/>
    <property type="match status" value="1"/>
</dbReference>
<dbReference type="GO" id="GO:0008907">
    <property type="term" value="F:integrase activity"/>
    <property type="evidence" value="ECO:0007669"/>
    <property type="project" value="InterPro"/>
</dbReference>
<evidence type="ECO:0000313" key="8">
    <source>
        <dbReference type="Proteomes" id="UP000606720"/>
    </source>
</evidence>
<evidence type="ECO:0000313" key="7">
    <source>
        <dbReference type="EMBL" id="MBC5714833.1"/>
    </source>
</evidence>
<evidence type="ECO:0000256" key="5">
    <source>
        <dbReference type="ARBA" id="ARBA00023172"/>
    </source>
</evidence>
<dbReference type="RefSeq" id="WP_186867434.1">
    <property type="nucleotide sequence ID" value="NZ_JACOPH010000011.1"/>
</dbReference>
<keyword evidence="8" id="KW-1185">Reference proteome</keyword>
<dbReference type="GO" id="GO:0003677">
    <property type="term" value="F:DNA binding"/>
    <property type="evidence" value="ECO:0007669"/>
    <property type="project" value="UniProtKB-KW"/>
</dbReference>
<dbReference type="AlphaFoldDB" id="A0A923RTM0"/>
<evidence type="ECO:0000259" key="6">
    <source>
        <dbReference type="PROSITE" id="PS51898"/>
    </source>
</evidence>
<dbReference type="Pfam" id="PF14659">
    <property type="entry name" value="Phage_int_SAM_3"/>
    <property type="match status" value="1"/>
</dbReference>
<dbReference type="PANTHER" id="PTHR30349:SF41">
    <property type="entry name" value="INTEGRASE_RECOMBINASE PROTEIN MJ0367-RELATED"/>
    <property type="match status" value="1"/>
</dbReference>
<dbReference type="CDD" id="cd01189">
    <property type="entry name" value="INT_ICEBs1_C_like"/>
    <property type="match status" value="1"/>
</dbReference>
<evidence type="ECO:0000256" key="3">
    <source>
        <dbReference type="ARBA" id="ARBA00022908"/>
    </source>
</evidence>
<dbReference type="Gene3D" id="1.10.443.10">
    <property type="entry name" value="Intergrase catalytic core"/>
    <property type="match status" value="1"/>
</dbReference>
<keyword evidence="5" id="KW-0233">DNA recombination</keyword>
<comment type="function">
    <text evidence="1">Site-specific tyrosine recombinase, which acts by catalyzing the cutting and rejoining of the recombining DNA molecules.</text>
</comment>
<dbReference type="Gene3D" id="3.30.160.60">
    <property type="entry name" value="Classic Zinc Finger"/>
    <property type="match status" value="1"/>
</dbReference>
<dbReference type="InterPro" id="IPR010998">
    <property type="entry name" value="Integrase_recombinase_N"/>
</dbReference>
<dbReference type="InterPro" id="IPR013762">
    <property type="entry name" value="Integrase-like_cat_sf"/>
</dbReference>
<evidence type="ECO:0000256" key="1">
    <source>
        <dbReference type="ARBA" id="ARBA00003283"/>
    </source>
</evidence>
<dbReference type="Proteomes" id="UP000606720">
    <property type="component" value="Unassembled WGS sequence"/>
</dbReference>
<dbReference type="EMBL" id="JACOPH010000011">
    <property type="protein sequence ID" value="MBC5714833.1"/>
    <property type="molecule type" value="Genomic_DNA"/>
</dbReference>
<dbReference type="Gene3D" id="1.10.150.130">
    <property type="match status" value="1"/>
</dbReference>
<evidence type="ECO:0000256" key="2">
    <source>
        <dbReference type="ARBA" id="ARBA00008857"/>
    </source>
</evidence>
<dbReference type="InterPro" id="IPR050090">
    <property type="entry name" value="Tyrosine_recombinase_XerCD"/>
</dbReference>
<feature type="domain" description="Tyr recombinase" evidence="6">
    <location>
        <begin position="179"/>
        <end position="404"/>
    </location>
</feature>
<dbReference type="SUPFAM" id="SSF56349">
    <property type="entry name" value="DNA breaking-rejoining enzymes"/>
    <property type="match status" value="1"/>
</dbReference>
<organism evidence="7 8">
    <name type="scientific">Roseburia zhanii</name>
    <dbReference type="NCBI Taxonomy" id="2763064"/>
    <lineage>
        <taxon>Bacteria</taxon>
        <taxon>Bacillati</taxon>
        <taxon>Bacillota</taxon>
        <taxon>Clostridia</taxon>
        <taxon>Lachnospirales</taxon>
        <taxon>Lachnospiraceae</taxon>
        <taxon>Roseburia</taxon>
    </lineage>
</organism>
<dbReference type="InterPro" id="IPR004107">
    <property type="entry name" value="Integrase_SAM-like_N"/>
</dbReference>
<accession>A0A923RTM0</accession>
<comment type="similarity">
    <text evidence="2">Belongs to the 'phage' integrase family.</text>
</comment>
<dbReference type="GO" id="GO:0006310">
    <property type="term" value="P:DNA recombination"/>
    <property type="evidence" value="ECO:0007669"/>
    <property type="project" value="UniProtKB-KW"/>
</dbReference>
<comment type="caution">
    <text evidence="7">The sequence shown here is derived from an EMBL/GenBank/DDBJ whole genome shotgun (WGS) entry which is preliminary data.</text>
</comment>
<dbReference type="Pfam" id="PF02920">
    <property type="entry name" value="Integrase_DNA"/>
    <property type="match status" value="1"/>
</dbReference>
<dbReference type="PANTHER" id="PTHR30349">
    <property type="entry name" value="PHAGE INTEGRASE-RELATED"/>
    <property type="match status" value="1"/>
</dbReference>
<dbReference type="InterPro" id="IPR016177">
    <property type="entry name" value="DNA-bd_dom_sf"/>
</dbReference>
<keyword evidence="4" id="KW-0238">DNA-binding</keyword>
<reference evidence="7" key="1">
    <citation type="submission" date="2020-08" db="EMBL/GenBank/DDBJ databases">
        <title>Genome public.</title>
        <authorList>
            <person name="Liu C."/>
            <person name="Sun Q."/>
        </authorList>
    </citation>
    <scope>NUCLEOTIDE SEQUENCE</scope>
    <source>
        <strain evidence="7">BX1005</strain>
    </source>
</reference>
<sequence>MASRKDKKGRVLRKGESFRITDEMYVYAYTDPFGKRRYIYSKDLVKLREKEEKLKRDQMDGIDSYVAGNADLNFLFDRYMSIKTELRVSTKANYQEMYDRYVRNEFGKKKIGEIKFSDILFFYNYLITEKNLHIGSVQYIQRLIRPSLELAVRDNVIRGNPANGVIQQLKKKTEGGSAYVRHALTLEQQRAFLSFIDENPLYNRWKPLFTLLIGTGCRIGEVVGLRWEDVDMEKRVIDINHSLFYFAGRRNKTAQKWVVNEPKTEAGKRVIPMVDTVYTALVEEKSRQDEEGIVCKTKIDEMTGFIFCNRFNEIYTPESINRELRRIIENHNATEEVRAVKERREAVLLPHFTCHHLRHTFCTRLCEADVHIKVIQTIMGHKDIQTTMDIYAEVTEWKKKESLNEVFNEMKLF</sequence>
<dbReference type="InterPro" id="IPR011010">
    <property type="entry name" value="DNA_brk_join_enz"/>
</dbReference>
<proteinExistence type="inferred from homology"/>
<dbReference type="Pfam" id="PF00589">
    <property type="entry name" value="Phage_integrase"/>
    <property type="match status" value="1"/>
</dbReference>
<gene>
    <name evidence="7" type="ORF">H8S17_11590</name>
</gene>
<evidence type="ECO:0000256" key="4">
    <source>
        <dbReference type="ARBA" id="ARBA00023125"/>
    </source>
</evidence>
<keyword evidence="3" id="KW-0229">DNA integration</keyword>